<gene>
    <name evidence="2" type="ORF">MPLG2_3235</name>
</gene>
<proteinExistence type="predicted"/>
<protein>
    <submittedName>
        <fullName evidence="2">Uncharacterized protein</fullName>
    </submittedName>
</protein>
<sequence>MRAALVAAGHPGMPDTGRVSVARQARLWQWGAFVYTLIASAFFAFMPLIQRPNGSHASAYFLLGWGVFVPLLVPMVLTLVPIVVPRWRVRVAWICTAILGLVCLYLAFSWGIVFLPAPILAAVGAHLTARAPIEDEQLDDAPWTVPGS</sequence>
<dbReference type="EMBL" id="LT985188">
    <property type="protein sequence ID" value="SPD88265.1"/>
    <property type="molecule type" value="Genomic_DNA"/>
</dbReference>
<reference evidence="2 3" key="1">
    <citation type="submission" date="2018-02" db="EMBL/GenBank/DDBJ databases">
        <authorList>
            <person name="Cohen D.B."/>
            <person name="Kent A.D."/>
        </authorList>
    </citation>
    <scope>NUCLEOTIDE SEQUENCE [LARGE SCALE GENOMIC DNA]</scope>
    <source>
        <strain evidence="2">1</strain>
    </source>
</reference>
<dbReference type="Proteomes" id="UP000238164">
    <property type="component" value="Chromosome 1"/>
</dbReference>
<evidence type="ECO:0000313" key="2">
    <source>
        <dbReference type="EMBL" id="SPD88265.1"/>
    </source>
</evidence>
<accession>A0A2N9JJN8</accession>
<feature type="transmembrane region" description="Helical" evidence="1">
    <location>
        <begin position="27"/>
        <end position="49"/>
    </location>
</feature>
<evidence type="ECO:0000256" key="1">
    <source>
        <dbReference type="SAM" id="Phobius"/>
    </source>
</evidence>
<feature type="transmembrane region" description="Helical" evidence="1">
    <location>
        <begin position="91"/>
        <end position="113"/>
    </location>
</feature>
<keyword evidence="1" id="KW-1133">Transmembrane helix</keyword>
<organism evidence="2 3">
    <name type="scientific">Micropruina glycogenica</name>
    <dbReference type="NCBI Taxonomy" id="75385"/>
    <lineage>
        <taxon>Bacteria</taxon>
        <taxon>Bacillati</taxon>
        <taxon>Actinomycetota</taxon>
        <taxon>Actinomycetes</taxon>
        <taxon>Propionibacteriales</taxon>
        <taxon>Nocardioidaceae</taxon>
        <taxon>Micropruina</taxon>
    </lineage>
</organism>
<dbReference type="RefSeq" id="WP_158681251.1">
    <property type="nucleotide sequence ID" value="NZ_BAAAGO010000044.1"/>
</dbReference>
<keyword evidence="1" id="KW-0472">Membrane</keyword>
<feature type="transmembrane region" description="Helical" evidence="1">
    <location>
        <begin position="61"/>
        <end position="84"/>
    </location>
</feature>
<keyword evidence="1" id="KW-0812">Transmembrane</keyword>
<evidence type="ECO:0000313" key="3">
    <source>
        <dbReference type="Proteomes" id="UP000238164"/>
    </source>
</evidence>
<name>A0A2N9JJN8_9ACTN</name>
<dbReference type="KEGG" id="mgg:MPLG2_3235"/>
<dbReference type="AlphaFoldDB" id="A0A2N9JJN8"/>
<keyword evidence="3" id="KW-1185">Reference proteome</keyword>